<dbReference type="Proteomes" id="UP001595690">
    <property type="component" value="Unassembled WGS sequence"/>
</dbReference>
<keyword evidence="4" id="KW-1185">Reference proteome</keyword>
<keyword evidence="2" id="KW-0812">Transmembrane</keyword>
<feature type="region of interest" description="Disordered" evidence="1">
    <location>
        <begin position="37"/>
        <end position="60"/>
    </location>
</feature>
<evidence type="ECO:0000313" key="4">
    <source>
        <dbReference type="Proteomes" id="UP001595690"/>
    </source>
</evidence>
<comment type="caution">
    <text evidence="3">The sequence shown here is derived from an EMBL/GenBank/DDBJ whole genome shotgun (WGS) entry which is preliminary data.</text>
</comment>
<accession>A0ABV8BN14</accession>
<feature type="transmembrane region" description="Helical" evidence="2">
    <location>
        <begin position="87"/>
        <end position="106"/>
    </location>
</feature>
<gene>
    <name evidence="3" type="ORF">ACFOWZ_05160</name>
</gene>
<evidence type="ECO:0000256" key="1">
    <source>
        <dbReference type="SAM" id="MobiDB-lite"/>
    </source>
</evidence>
<keyword evidence="2" id="KW-1133">Transmembrane helix</keyword>
<keyword evidence="2" id="KW-0472">Membrane</keyword>
<dbReference type="RefSeq" id="WP_382369501.1">
    <property type="nucleotide sequence ID" value="NZ_JBHRZI010000007.1"/>
</dbReference>
<protein>
    <submittedName>
        <fullName evidence="3">Spore germination protein GerW family protein</fullName>
    </submittedName>
</protein>
<name>A0ABV8BN14_9PSEU</name>
<organism evidence="3 4">
    <name type="scientific">Lentzea rhizosphaerae</name>
    <dbReference type="NCBI Taxonomy" id="2041025"/>
    <lineage>
        <taxon>Bacteria</taxon>
        <taxon>Bacillati</taxon>
        <taxon>Actinomycetota</taxon>
        <taxon>Actinomycetes</taxon>
        <taxon>Pseudonocardiales</taxon>
        <taxon>Pseudonocardiaceae</taxon>
        <taxon>Lentzea</taxon>
    </lineage>
</organism>
<sequence>MKIDELITQTKDSLEARKVYAEPYEKDGITVIAAATLSGGSGGGTGRDEKGQEGEGGGFGLNAKPTGAYVISDGKVRWEPAVDVNKLVATAGAVAIAALFVALRIVKLKARP</sequence>
<evidence type="ECO:0000313" key="3">
    <source>
        <dbReference type="EMBL" id="MFC3890854.1"/>
    </source>
</evidence>
<dbReference type="EMBL" id="JBHRZI010000007">
    <property type="protein sequence ID" value="MFC3890854.1"/>
    <property type="molecule type" value="Genomic_DNA"/>
</dbReference>
<proteinExistence type="predicted"/>
<evidence type="ECO:0000256" key="2">
    <source>
        <dbReference type="SAM" id="Phobius"/>
    </source>
</evidence>
<reference evidence="4" key="1">
    <citation type="journal article" date="2019" name="Int. J. Syst. Evol. Microbiol.">
        <title>The Global Catalogue of Microorganisms (GCM) 10K type strain sequencing project: providing services to taxonomists for standard genome sequencing and annotation.</title>
        <authorList>
            <consortium name="The Broad Institute Genomics Platform"/>
            <consortium name="The Broad Institute Genome Sequencing Center for Infectious Disease"/>
            <person name="Wu L."/>
            <person name="Ma J."/>
        </authorList>
    </citation>
    <scope>NUCLEOTIDE SEQUENCE [LARGE SCALE GENOMIC DNA]</scope>
    <source>
        <strain evidence="4">CGMCC 4.7405</strain>
    </source>
</reference>